<protein>
    <submittedName>
        <fullName evidence="2">Uncharacterized protein</fullName>
    </submittedName>
</protein>
<sequence length="197" mass="22370">MEIKQRRNSNRIRYVFGEDELQYQWEDGSGSRSFSVPYTDISRDRQTLVERNAWLRNVGLLWLAIGAGTTAINWFSAGELKASIWLLIGAGCYGAYRLRSTSFTIVPSEKGSLLVIDGEEGRRILAEIESRRAAQFRREYDFMPEGDTAEQLRGRFKWLHKEGALSDEELQRRLAVVDASDAARQPAEAAIPRAVLN</sequence>
<keyword evidence="1" id="KW-1133">Transmembrane helix</keyword>
<accession>A0A918SWB4</accession>
<dbReference type="EMBL" id="BMYD01000001">
    <property type="protein sequence ID" value="GHA72080.1"/>
    <property type="molecule type" value="Genomic_DNA"/>
</dbReference>
<reference evidence="2" key="2">
    <citation type="submission" date="2020-09" db="EMBL/GenBank/DDBJ databases">
        <authorList>
            <person name="Sun Q."/>
            <person name="Kim S."/>
        </authorList>
    </citation>
    <scope>NUCLEOTIDE SEQUENCE</scope>
    <source>
        <strain evidence="2">KCTC 23077</strain>
    </source>
</reference>
<proteinExistence type="predicted"/>
<reference evidence="2" key="1">
    <citation type="journal article" date="2014" name="Int. J. Syst. Evol. Microbiol.">
        <title>Complete genome sequence of Corynebacterium casei LMG S-19264T (=DSM 44701T), isolated from a smear-ripened cheese.</title>
        <authorList>
            <consortium name="US DOE Joint Genome Institute (JGI-PGF)"/>
            <person name="Walter F."/>
            <person name="Albersmeier A."/>
            <person name="Kalinowski J."/>
            <person name="Ruckert C."/>
        </authorList>
    </citation>
    <scope>NUCLEOTIDE SEQUENCE</scope>
    <source>
        <strain evidence="2">KCTC 23077</strain>
    </source>
</reference>
<organism evidence="2 3">
    <name type="scientific">Cognatilysobacter bugurensis</name>
    <dbReference type="NCBI Taxonomy" id="543356"/>
    <lineage>
        <taxon>Bacteria</taxon>
        <taxon>Pseudomonadati</taxon>
        <taxon>Pseudomonadota</taxon>
        <taxon>Gammaproteobacteria</taxon>
        <taxon>Lysobacterales</taxon>
        <taxon>Lysobacteraceae</taxon>
        <taxon>Cognatilysobacter</taxon>
    </lineage>
</organism>
<comment type="caution">
    <text evidence="2">The sequence shown here is derived from an EMBL/GenBank/DDBJ whole genome shotgun (WGS) entry which is preliminary data.</text>
</comment>
<keyword evidence="3" id="KW-1185">Reference proteome</keyword>
<evidence type="ECO:0000313" key="2">
    <source>
        <dbReference type="EMBL" id="GHA72080.1"/>
    </source>
</evidence>
<name>A0A918SWB4_9GAMM</name>
<keyword evidence="1" id="KW-0472">Membrane</keyword>
<keyword evidence="1" id="KW-0812">Transmembrane</keyword>
<gene>
    <name evidence="2" type="ORF">GCM10007067_05680</name>
</gene>
<evidence type="ECO:0000256" key="1">
    <source>
        <dbReference type="SAM" id="Phobius"/>
    </source>
</evidence>
<feature type="transmembrane region" description="Helical" evidence="1">
    <location>
        <begin position="53"/>
        <end position="76"/>
    </location>
</feature>
<dbReference type="AlphaFoldDB" id="A0A918SWB4"/>
<dbReference type="Proteomes" id="UP000646426">
    <property type="component" value="Unassembled WGS sequence"/>
</dbReference>
<dbReference type="RefSeq" id="WP_189453114.1">
    <property type="nucleotide sequence ID" value="NZ_BMYD01000001.1"/>
</dbReference>
<evidence type="ECO:0000313" key="3">
    <source>
        <dbReference type="Proteomes" id="UP000646426"/>
    </source>
</evidence>